<dbReference type="GO" id="GO:0071013">
    <property type="term" value="C:catalytic step 2 spliceosome"/>
    <property type="evidence" value="ECO:0000318"/>
    <property type="project" value="GO_Central"/>
</dbReference>
<feature type="compositionally biased region" description="Basic and acidic residues" evidence="4">
    <location>
        <begin position="125"/>
        <end position="149"/>
    </location>
</feature>
<feature type="compositionally biased region" description="Polar residues" evidence="4">
    <location>
        <begin position="429"/>
        <end position="457"/>
    </location>
</feature>
<proteinExistence type="inferred from homology"/>
<evidence type="ECO:0000256" key="1">
    <source>
        <dbReference type="ARBA" id="ARBA00004123"/>
    </source>
</evidence>
<dbReference type="GeneID" id="592777"/>
<dbReference type="EnsemblMetazoa" id="XM_030992217">
    <property type="protein sequence ID" value="XP_030848077"/>
    <property type="gene ID" value="LOC592777"/>
</dbReference>
<protein>
    <recommendedName>
        <fullName evidence="7">Splicing factor ESS-2 homolog</fullName>
    </recommendedName>
</protein>
<feature type="compositionally biased region" description="Basic and acidic residues" evidence="4">
    <location>
        <begin position="495"/>
        <end position="506"/>
    </location>
</feature>
<dbReference type="InParanoid" id="A0A7M7PA78"/>
<dbReference type="InterPro" id="IPR019148">
    <property type="entry name" value="Nuclear_protein_DGCR14_ESS-2"/>
</dbReference>
<accession>A0A7M7PA78</accession>
<comment type="subcellular location">
    <subcellularLocation>
        <location evidence="1">Nucleus</location>
    </subcellularLocation>
</comment>
<name>A0A7M7PA78_STRPU</name>
<evidence type="ECO:0008006" key="7">
    <source>
        <dbReference type="Google" id="ProtNLM"/>
    </source>
</evidence>
<sequence length="506" mass="55869">MALVKADDKSLVVVPPKAAWEKQRKPDKRKVLDEEVFVSDLENIIQRDFFPDLKKLKAQHEYMEAMERNDLVKMRELAIKYASTCRTSRPGTSSLTPMQEGEQTPTTFETPVMGQFNTQDTPRTTADEYKNEDMPPRDTDLTKLEKPESDTSVTLDKYLTKYTSEDNASFRDIMAKAEDKHRHKHAWLYEAELNHAAQNEDMLKLKSAEQLTIDSRSNNVIGWKYEAKNALMYVPEGVEASLAEKILQKPETEIAHTNTRLTSDPFTKPESLSGLAGPSRHNGRVGSDGKELTPADGPKVNGYGFVATPSPAPGVNESPMMTWGEIEGSPFRLDGGDTPVQIVRGPQFKMPGVPRKEKLGLSLVDKVTKKNRAKKEEALKRVTKNIVSPSPSRFGSASPMERIRSLSSAAQKLVQKSVGPADKALRASYTPSPQRSVGSRTPSLGGTPNRTPGSTPGKSPASRRGQSVNASPASSRSHSEPPSLTDNLLNLPKRTAPDRQKATDFF</sequence>
<dbReference type="OMA" id="YKAWNTV"/>
<feature type="compositionally biased region" description="Polar residues" evidence="4">
    <location>
        <begin position="385"/>
        <end position="395"/>
    </location>
</feature>
<reference evidence="6" key="1">
    <citation type="submission" date="2015-02" db="EMBL/GenBank/DDBJ databases">
        <title>Genome sequencing for Strongylocentrotus purpuratus.</title>
        <authorList>
            <person name="Murali S."/>
            <person name="Liu Y."/>
            <person name="Vee V."/>
            <person name="English A."/>
            <person name="Wang M."/>
            <person name="Skinner E."/>
            <person name="Han Y."/>
            <person name="Muzny D.M."/>
            <person name="Worley K.C."/>
            <person name="Gibbs R.A."/>
        </authorList>
    </citation>
    <scope>NUCLEOTIDE SEQUENCE</scope>
</reference>
<dbReference type="PANTHER" id="PTHR12940:SF0">
    <property type="entry name" value="SPLICING FACTOR ESS-2 HOMOLOG"/>
    <property type="match status" value="1"/>
</dbReference>
<evidence type="ECO:0000256" key="3">
    <source>
        <dbReference type="ARBA" id="ARBA00023242"/>
    </source>
</evidence>
<evidence type="ECO:0000256" key="2">
    <source>
        <dbReference type="ARBA" id="ARBA00009072"/>
    </source>
</evidence>
<comment type="similarity">
    <text evidence="2">Belongs to the ESS2 family.</text>
</comment>
<evidence type="ECO:0000256" key="4">
    <source>
        <dbReference type="SAM" id="MobiDB-lite"/>
    </source>
</evidence>
<dbReference type="RefSeq" id="XP_030848077.1">
    <property type="nucleotide sequence ID" value="XM_030992217.1"/>
</dbReference>
<dbReference type="OrthoDB" id="19679at2759"/>
<reference evidence="5" key="2">
    <citation type="submission" date="2021-01" db="UniProtKB">
        <authorList>
            <consortium name="EnsemblMetazoa"/>
        </authorList>
    </citation>
    <scope>IDENTIFICATION</scope>
</reference>
<evidence type="ECO:0000313" key="5">
    <source>
        <dbReference type="EnsemblMetazoa" id="XP_030848077"/>
    </source>
</evidence>
<dbReference type="KEGG" id="spu:592777"/>
<feature type="compositionally biased region" description="Polar residues" evidence="4">
    <location>
        <begin position="88"/>
        <end position="124"/>
    </location>
</feature>
<feature type="region of interest" description="Disordered" evidence="4">
    <location>
        <begin position="88"/>
        <end position="149"/>
    </location>
</feature>
<feature type="region of interest" description="Disordered" evidence="4">
    <location>
        <begin position="261"/>
        <end position="297"/>
    </location>
</feature>
<dbReference type="FunCoup" id="A0A7M7PA78">
    <property type="interactions" value="1726"/>
</dbReference>
<feature type="compositionally biased region" description="Polar residues" evidence="4">
    <location>
        <begin position="464"/>
        <end position="488"/>
    </location>
</feature>
<dbReference type="AlphaFoldDB" id="A0A7M7PA78"/>
<keyword evidence="3" id="KW-0539">Nucleus</keyword>
<evidence type="ECO:0000313" key="6">
    <source>
        <dbReference type="Proteomes" id="UP000007110"/>
    </source>
</evidence>
<keyword evidence="6" id="KW-1185">Reference proteome</keyword>
<dbReference type="PANTHER" id="PTHR12940">
    <property type="entry name" value="ES-2 PROTEIN - RELATED"/>
    <property type="match status" value="1"/>
</dbReference>
<dbReference type="Pfam" id="PF09751">
    <property type="entry name" value="Es2"/>
    <property type="match status" value="1"/>
</dbReference>
<dbReference type="Proteomes" id="UP000007110">
    <property type="component" value="Unassembled WGS sequence"/>
</dbReference>
<organism evidence="5 6">
    <name type="scientific">Strongylocentrotus purpuratus</name>
    <name type="common">Purple sea urchin</name>
    <dbReference type="NCBI Taxonomy" id="7668"/>
    <lineage>
        <taxon>Eukaryota</taxon>
        <taxon>Metazoa</taxon>
        <taxon>Echinodermata</taxon>
        <taxon>Eleutherozoa</taxon>
        <taxon>Echinozoa</taxon>
        <taxon>Echinoidea</taxon>
        <taxon>Euechinoidea</taxon>
        <taxon>Echinacea</taxon>
        <taxon>Camarodonta</taxon>
        <taxon>Echinidea</taxon>
        <taxon>Strongylocentrotidae</taxon>
        <taxon>Strongylocentrotus</taxon>
    </lineage>
</organism>
<feature type="region of interest" description="Disordered" evidence="4">
    <location>
        <begin position="382"/>
        <end position="506"/>
    </location>
</feature>